<dbReference type="Proteomes" id="UP000324738">
    <property type="component" value="Unassembled WGS sequence"/>
</dbReference>
<dbReference type="AlphaFoldDB" id="A0A5B0DS84"/>
<evidence type="ECO:0000313" key="2">
    <source>
        <dbReference type="EMBL" id="KAA0969664.1"/>
    </source>
</evidence>
<feature type="compositionally biased region" description="Basic and acidic residues" evidence="1">
    <location>
        <begin position="104"/>
        <end position="122"/>
    </location>
</feature>
<accession>A0A5B0DS84</accession>
<dbReference type="Pfam" id="PF11011">
    <property type="entry name" value="DUF2849"/>
    <property type="match status" value="1"/>
</dbReference>
<dbReference type="OrthoDB" id="5738806at2"/>
<evidence type="ECO:0000313" key="3">
    <source>
        <dbReference type="Proteomes" id="UP000324738"/>
    </source>
</evidence>
<comment type="caution">
    <text evidence="2">The sequence shown here is derived from an EMBL/GenBank/DDBJ whole genome shotgun (WGS) entry which is preliminary data.</text>
</comment>
<proteinExistence type="predicted"/>
<name>A0A5B0DS84_9HYPH</name>
<evidence type="ECO:0000256" key="1">
    <source>
        <dbReference type="SAM" id="MobiDB-lite"/>
    </source>
</evidence>
<reference evidence="2 3" key="1">
    <citation type="submission" date="2019-08" db="EMBL/GenBank/DDBJ databases">
        <title>Aureimonas fodiniaquatilis sp. nov., isolated from a coal mine wastewater.</title>
        <authorList>
            <person name="Kim W."/>
        </authorList>
    </citation>
    <scope>NUCLEOTIDE SEQUENCE [LARGE SCALE GENOMIC DNA]</scope>
    <source>
        <strain evidence="2 3">CAU 1482</strain>
    </source>
</reference>
<feature type="region of interest" description="Disordered" evidence="1">
    <location>
        <begin position="93"/>
        <end position="122"/>
    </location>
</feature>
<protein>
    <submittedName>
        <fullName evidence="2">DUF2849 domain-containing protein</fullName>
    </submittedName>
</protein>
<dbReference type="InterPro" id="IPR021270">
    <property type="entry name" value="DUF2849"/>
</dbReference>
<dbReference type="RefSeq" id="WP_149300948.1">
    <property type="nucleotide sequence ID" value="NZ_VTWH01000003.1"/>
</dbReference>
<organism evidence="2 3">
    <name type="scientific">Aureimonas fodinaquatilis</name>
    <dbReference type="NCBI Taxonomy" id="2565783"/>
    <lineage>
        <taxon>Bacteria</taxon>
        <taxon>Pseudomonadati</taxon>
        <taxon>Pseudomonadota</taxon>
        <taxon>Alphaproteobacteria</taxon>
        <taxon>Hyphomicrobiales</taxon>
        <taxon>Aurantimonadaceae</taxon>
        <taxon>Aureimonas</taxon>
    </lineage>
</organism>
<keyword evidence="3" id="KW-1185">Reference proteome</keyword>
<gene>
    <name evidence="2" type="ORF">FPY71_14170</name>
</gene>
<sequence length="122" mass="13010">MAKAAAADKYKGIQLPAVVSANHLLSGDVVFLTKSGWSPDPAQAQVATDLEAAEALDARGHEALRANLVVEPYLVAVRVEPDGYPQATHFREAIRQKGPSTHPDLGKQAEFRAHGKDSNVSV</sequence>
<dbReference type="EMBL" id="VTWH01000003">
    <property type="protein sequence ID" value="KAA0969664.1"/>
    <property type="molecule type" value="Genomic_DNA"/>
</dbReference>